<feature type="coiled-coil region" evidence="4">
    <location>
        <begin position="1390"/>
        <end position="1421"/>
    </location>
</feature>
<evidence type="ECO:0000256" key="5">
    <source>
        <dbReference type="SAM" id="MobiDB-lite"/>
    </source>
</evidence>
<feature type="region of interest" description="Disordered" evidence="5">
    <location>
        <begin position="596"/>
        <end position="793"/>
    </location>
</feature>
<feature type="compositionally biased region" description="Acidic residues" evidence="5">
    <location>
        <begin position="628"/>
        <end position="637"/>
    </location>
</feature>
<feature type="repeat" description="ANK" evidence="3">
    <location>
        <begin position="849"/>
        <end position="881"/>
    </location>
</feature>
<organism evidence="7 8">
    <name type="scientific">Mortierella hygrophila</name>
    <dbReference type="NCBI Taxonomy" id="979708"/>
    <lineage>
        <taxon>Eukaryota</taxon>
        <taxon>Fungi</taxon>
        <taxon>Fungi incertae sedis</taxon>
        <taxon>Mucoromycota</taxon>
        <taxon>Mortierellomycotina</taxon>
        <taxon>Mortierellomycetes</taxon>
        <taxon>Mortierellales</taxon>
        <taxon>Mortierellaceae</taxon>
        <taxon>Mortierella</taxon>
    </lineage>
</organism>
<evidence type="ECO:0000256" key="4">
    <source>
        <dbReference type="SAM" id="Coils"/>
    </source>
</evidence>
<keyword evidence="8" id="KW-1185">Reference proteome</keyword>
<dbReference type="Gene3D" id="3.10.260.10">
    <property type="entry name" value="Transcription regulator HTH, APSES-type DNA-binding domain"/>
    <property type="match status" value="1"/>
</dbReference>
<evidence type="ECO:0000256" key="1">
    <source>
        <dbReference type="ARBA" id="ARBA00022737"/>
    </source>
</evidence>
<feature type="repeat" description="ANK" evidence="3">
    <location>
        <begin position="968"/>
        <end position="1002"/>
    </location>
</feature>
<feature type="region of interest" description="Disordered" evidence="5">
    <location>
        <begin position="537"/>
        <end position="572"/>
    </location>
</feature>
<dbReference type="PROSITE" id="PS51299">
    <property type="entry name" value="HTH_APSES"/>
    <property type="match status" value="1"/>
</dbReference>
<feature type="coiled-coil region" evidence="4">
    <location>
        <begin position="1242"/>
        <end position="1285"/>
    </location>
</feature>
<sequence>MECHSPVHKITPNSPSAVSLPSIIAPLPRRQQELELQRKKDLELRKQRELEEQKQRELEEQRQREMEEQKKRELEEQRLREIEEQKLREIEEQRLRELEEQKQRELEEQRQREIEEQKLREAEEQRLREIEEQRLHEIEEQRKRESEEQRQREFEQQRQREFEEQRKREFEEQRLREFDDPRQRDFEDQRQHDLELQRQRELEQLRQRDLELQRQRELEKQRLAELHRQQQLELEQRHQMEEQRQREEDERRQREFEQKRRQQSEQHQTDHQHLPLHRLNPPHTMDAAQSDQAYSTDPYHQHYQPPMQSSHQSSNLYGLNDPNTETRMSHSQQQDERDMPPQEYQPQPSSTVHYMETDTDNGTPSITAIKMEEQSAMVQSTAQPKILPHPHPSPQQQFQHHQPEPPQLQQMLTPQLPLDDKPVHDAPIGPSQIFKATYSGVPVYEMICKGVAVMRRRSDSYLNATQILKVADFDKPQRTRILEREVQKGEHEKVQGGYGKYQGTWVPYERGLQLCQEYNVVYLLQPILEYQATKTSPPLAPKHITAASNRPRKPREPRPVGSTPVGTPKMKKSKIDIAAQILPKPMDLIIGLPEETSTPFEEGDTGTALSGTEGDEDAAEDMTGTSDDGGEDSDVSMDDTMSLLSDRSLSQSMTPSPTRSHDDLSTDDASDKESHSSYSSESPSTSPSAKARNMSPSSRKKHRRSGDELFHGNEDQLPTTPQRKRRTRRDGTMDGDLEGSSQAEDEGNNDGREGSFLRDNSPSVNGKEARRSNSRTRASDQDQDQDDRKSTTSSIVTATATLTASGDVLARGPHAEMLLEYFISDSPGLPTLLTQPPSDLDANVVIDEEGHTALHWAAAMAKPDVIRLLIQLGADTYRVNTDGQTALMRSVLFSNNFEQKEFITLLELLQKSIFTIDKDDQTVFHHVAITAGQRGKIHAARYYLECLLAKLANHPSELASIINVQDREGDTALTIAARLKVGGKKVVKMLLDAGADAKIRNHLGKNAEDYVEETEQAISSAVASTASAGAAAAAASVNTNGSTNGHDATAATARGASPVGPGDTTKAAASPNGAAPPAKRVQAKVPSLPEESKAQSQYPTQVQDSRAEKSSIGHATAGMAGAGRKATPGAHLQQQQQQQHSSSASSSLYKQLQEANSKSGPPANTATTIIAMPPPTSLSNGQSLTASTQNVVIPTVSDLFGQLTHSYEKDIFEKDQDIVEARNLLQGMQSEIWEGRRTILELKSTASMLKKAEEEIRELEKKIKQEVYIRQRLRLEELIHEQEEEGLKHKQPVNGVLEAKGHDDMDVEKEAEKKGVVAEAQPQGDEPTTQAVFDGLNGEVREFMPSTTKESETTDVPAPNATTEMETTATKATLPAAPLSDHPERAQPPLKNEAEILRTKLEELQKKRKERVDEMVALKSQQGTRRHEYHRLIALCCNVSMDQVDGLLQPLLTSLGEDV</sequence>
<dbReference type="PROSITE" id="PS50088">
    <property type="entry name" value="ANK_REPEAT"/>
    <property type="match status" value="2"/>
</dbReference>
<keyword evidence="4" id="KW-0175">Coiled coil</keyword>
<dbReference type="Pfam" id="PF12796">
    <property type="entry name" value="Ank_2"/>
    <property type="match status" value="1"/>
</dbReference>
<dbReference type="SMART" id="SM00248">
    <property type="entry name" value="ANK"/>
    <property type="match status" value="3"/>
</dbReference>
<feature type="compositionally biased region" description="Basic and acidic residues" evidence="5">
    <location>
        <begin position="229"/>
        <end position="273"/>
    </location>
</feature>
<feature type="region of interest" description="Disordered" evidence="5">
    <location>
        <begin position="138"/>
        <end position="197"/>
    </location>
</feature>
<dbReference type="GO" id="GO:0001228">
    <property type="term" value="F:DNA-binding transcription activator activity, RNA polymerase II-specific"/>
    <property type="evidence" value="ECO:0007669"/>
    <property type="project" value="UniProtKB-ARBA"/>
</dbReference>
<name>A0A9P6EYM8_9FUNG</name>
<dbReference type="EMBL" id="JAAAXW010000274">
    <property type="protein sequence ID" value="KAF9538949.1"/>
    <property type="molecule type" value="Genomic_DNA"/>
</dbReference>
<proteinExistence type="predicted"/>
<protein>
    <recommendedName>
        <fullName evidence="6">HTH APSES-type domain-containing protein</fullName>
    </recommendedName>
</protein>
<feature type="compositionally biased region" description="Polar residues" evidence="5">
    <location>
        <begin position="642"/>
        <end position="658"/>
    </location>
</feature>
<feature type="region of interest" description="Disordered" evidence="5">
    <location>
        <begin position="1037"/>
        <end position="1183"/>
    </location>
</feature>
<dbReference type="InterPro" id="IPR003163">
    <property type="entry name" value="Tscrpt_reg_HTH_APSES-type"/>
</dbReference>
<dbReference type="InterPro" id="IPR051642">
    <property type="entry name" value="SWI6-like"/>
</dbReference>
<evidence type="ECO:0000313" key="7">
    <source>
        <dbReference type="EMBL" id="KAF9538949.1"/>
    </source>
</evidence>
<feature type="compositionally biased region" description="Low complexity" evidence="5">
    <location>
        <begin position="1161"/>
        <end position="1171"/>
    </location>
</feature>
<dbReference type="PANTHER" id="PTHR43828:SF15">
    <property type="entry name" value="TRANSCRIPTION FACTOR MBP1"/>
    <property type="match status" value="1"/>
</dbReference>
<dbReference type="Proteomes" id="UP000723463">
    <property type="component" value="Unassembled WGS sequence"/>
</dbReference>
<dbReference type="Gene3D" id="1.25.40.20">
    <property type="entry name" value="Ankyrin repeat-containing domain"/>
    <property type="match status" value="1"/>
</dbReference>
<dbReference type="SUPFAM" id="SSF48403">
    <property type="entry name" value="Ankyrin repeat"/>
    <property type="match status" value="1"/>
</dbReference>
<feature type="domain" description="HTH APSES-type" evidence="6">
    <location>
        <begin position="433"/>
        <end position="539"/>
    </location>
</feature>
<reference evidence="7" key="1">
    <citation type="journal article" date="2020" name="Fungal Divers.">
        <title>Resolving the Mortierellaceae phylogeny through synthesis of multi-gene phylogenetics and phylogenomics.</title>
        <authorList>
            <person name="Vandepol N."/>
            <person name="Liber J."/>
            <person name="Desiro A."/>
            <person name="Na H."/>
            <person name="Kennedy M."/>
            <person name="Barry K."/>
            <person name="Grigoriev I.V."/>
            <person name="Miller A.N."/>
            <person name="O'Donnell K."/>
            <person name="Stajich J.E."/>
            <person name="Bonito G."/>
        </authorList>
    </citation>
    <scope>NUCLEOTIDE SEQUENCE</scope>
    <source>
        <strain evidence="7">NRRL 2591</strain>
    </source>
</reference>
<keyword evidence="1" id="KW-0677">Repeat</keyword>
<dbReference type="InterPro" id="IPR036770">
    <property type="entry name" value="Ankyrin_rpt-contain_sf"/>
</dbReference>
<dbReference type="FunFam" id="3.10.260.10:FF:000001">
    <property type="entry name" value="APSES transcription factor (MbpA)"/>
    <property type="match status" value="1"/>
</dbReference>
<accession>A0A9P6EYM8</accession>
<feature type="compositionally biased region" description="Low complexity" evidence="5">
    <location>
        <begin position="1067"/>
        <end position="1078"/>
    </location>
</feature>
<feature type="compositionally biased region" description="Polar residues" evidence="5">
    <location>
        <begin position="1094"/>
        <end position="1104"/>
    </location>
</feature>
<dbReference type="SUPFAM" id="SSF54616">
    <property type="entry name" value="DNA-binding domain of Mlu1-box binding protein MBP1"/>
    <property type="match status" value="1"/>
</dbReference>
<dbReference type="PROSITE" id="PS50297">
    <property type="entry name" value="ANK_REP_REGION"/>
    <property type="match status" value="2"/>
</dbReference>
<dbReference type="Pfam" id="PF04383">
    <property type="entry name" value="KilA-N"/>
    <property type="match status" value="1"/>
</dbReference>
<dbReference type="Pfam" id="PF00023">
    <property type="entry name" value="Ank"/>
    <property type="match status" value="1"/>
</dbReference>
<gene>
    <name evidence="7" type="ORF">EC957_006009</name>
</gene>
<keyword evidence="2 3" id="KW-0040">ANK repeat</keyword>
<feature type="compositionally biased region" description="Polar residues" evidence="5">
    <location>
        <begin position="306"/>
        <end position="332"/>
    </location>
</feature>
<feature type="compositionally biased region" description="Acidic residues" evidence="5">
    <location>
        <begin position="733"/>
        <end position="748"/>
    </location>
</feature>
<dbReference type="InterPro" id="IPR036887">
    <property type="entry name" value="HTH_APSES_sf"/>
</dbReference>
<feature type="region of interest" description="Disordered" evidence="5">
    <location>
        <begin position="229"/>
        <end position="406"/>
    </location>
</feature>
<feature type="region of interest" description="Disordered" evidence="5">
    <location>
        <begin position="49"/>
        <end position="76"/>
    </location>
</feature>
<evidence type="ECO:0000256" key="2">
    <source>
        <dbReference type="ARBA" id="ARBA00023043"/>
    </source>
</evidence>
<dbReference type="GO" id="GO:0030907">
    <property type="term" value="C:MBF transcription complex"/>
    <property type="evidence" value="ECO:0007669"/>
    <property type="project" value="TreeGrafter"/>
</dbReference>
<feature type="compositionally biased region" description="Basic and acidic residues" evidence="5">
    <location>
        <begin position="705"/>
        <end position="714"/>
    </location>
</feature>
<evidence type="ECO:0000256" key="3">
    <source>
        <dbReference type="PROSITE-ProRule" id="PRU00023"/>
    </source>
</evidence>
<evidence type="ECO:0000313" key="8">
    <source>
        <dbReference type="Proteomes" id="UP000723463"/>
    </source>
</evidence>
<feature type="compositionally biased region" description="Low complexity" evidence="5">
    <location>
        <begin position="676"/>
        <end position="690"/>
    </location>
</feature>
<dbReference type="GO" id="GO:0033309">
    <property type="term" value="C:SBF transcription complex"/>
    <property type="evidence" value="ECO:0007669"/>
    <property type="project" value="TreeGrafter"/>
</dbReference>
<feature type="compositionally biased region" description="Polar residues" evidence="5">
    <location>
        <begin position="1149"/>
        <end position="1159"/>
    </location>
</feature>
<evidence type="ECO:0000259" key="6">
    <source>
        <dbReference type="PROSITE" id="PS51299"/>
    </source>
</evidence>
<dbReference type="GO" id="GO:0003677">
    <property type="term" value="F:DNA binding"/>
    <property type="evidence" value="ECO:0007669"/>
    <property type="project" value="InterPro"/>
</dbReference>
<feature type="compositionally biased region" description="Basic and acidic residues" evidence="5">
    <location>
        <begin position="659"/>
        <end position="675"/>
    </location>
</feature>
<comment type="caution">
    <text evidence="7">The sequence shown here is derived from an EMBL/GenBank/DDBJ whole genome shotgun (WGS) entry which is preliminary data.</text>
</comment>
<dbReference type="PANTHER" id="PTHR43828">
    <property type="entry name" value="ASPARAGINASE"/>
    <property type="match status" value="1"/>
</dbReference>
<dbReference type="SMART" id="SM01252">
    <property type="entry name" value="KilA-N"/>
    <property type="match status" value="1"/>
</dbReference>
<dbReference type="InterPro" id="IPR018004">
    <property type="entry name" value="KilA/APSES_HTH"/>
</dbReference>
<feature type="compositionally biased region" description="Low complexity" evidence="5">
    <location>
        <begin position="1130"/>
        <end position="1148"/>
    </location>
</feature>
<dbReference type="InterPro" id="IPR002110">
    <property type="entry name" value="Ankyrin_rpt"/>
</dbReference>